<feature type="binding site" evidence="5">
    <location>
        <position position="308"/>
    </location>
    <ligand>
        <name>S-adenosyl-L-methionine</name>
        <dbReference type="ChEBI" id="CHEBI:59789"/>
    </ligand>
</feature>
<evidence type="ECO:0000256" key="4">
    <source>
        <dbReference type="ARBA" id="ARBA00022884"/>
    </source>
</evidence>
<gene>
    <name evidence="7" type="ORF">DI565_03350</name>
</gene>
<dbReference type="GO" id="GO:0008173">
    <property type="term" value="F:RNA methyltransferase activity"/>
    <property type="evidence" value="ECO:0007669"/>
    <property type="project" value="InterPro"/>
</dbReference>
<feature type="domain" description="SAM-dependent MTase RsmB/NOP-type" evidence="6">
    <location>
        <begin position="145"/>
        <end position="430"/>
    </location>
</feature>
<dbReference type="SUPFAM" id="SSF53335">
    <property type="entry name" value="S-adenosyl-L-methionine-dependent methyltransferases"/>
    <property type="match status" value="1"/>
</dbReference>
<comment type="caution">
    <text evidence="5">Lacks conserved residue(s) required for the propagation of feature annotation.</text>
</comment>
<sequence length="430" mass="45418">MTPAAHAQAAIEVLSEIGAGRAPAAQALKAWGAAHRFAGSGDRARIASLTYDALRRRASIAWRMGDDAPRALVLGALAVTRGMRADAIDRAFSGDRHAPAPLAPSERAAIEGGDLADAPAHVRGDYPDWLDGAFAELFGDERAEEGAALAERAPLDLRVNLLKGDRDKALDQLSHLRCEPTPLSPIGVRVPLTDDGRGPPVQAEPAFLKGLVEVQDEGSQLAALIAAAGSGEQVVDYCAGAGGKTLALGAAMANRGQLYAHDSDLRRLAPLHERTDRAGLRNLQIRSPRGAQDVMADLEGKADLVLVDAPCTGVGTWRRNPDAKWRMRPASLERRVADQDAALDGAARLVRPGGRLVYVTCSLLPQENDARVAAFRERRPDFAPVPAAEAAVAAGAPALAAFSTQDGSAFLFTPRRSGTDGFFVAVLRRT</sequence>
<dbReference type="PROSITE" id="PS51686">
    <property type="entry name" value="SAM_MT_RSMB_NOP"/>
    <property type="match status" value="1"/>
</dbReference>
<feature type="active site" description="Nucleophile" evidence="5">
    <location>
        <position position="361"/>
    </location>
</feature>
<dbReference type="AlphaFoldDB" id="A0A2W5KQV1"/>
<keyword evidence="2 5" id="KW-0808">Transferase</keyword>
<reference evidence="7 8" key="1">
    <citation type="submission" date="2017-08" db="EMBL/GenBank/DDBJ databases">
        <title>Infants hospitalized years apart are colonized by the same room-sourced microbial strains.</title>
        <authorList>
            <person name="Brooks B."/>
            <person name="Olm M.R."/>
            <person name="Firek B.A."/>
            <person name="Baker R."/>
            <person name="Thomas B.C."/>
            <person name="Morowitz M.J."/>
            <person name="Banfield J.F."/>
        </authorList>
    </citation>
    <scope>NUCLEOTIDE SEQUENCE [LARGE SCALE GENOMIC DNA]</scope>
    <source>
        <strain evidence="7">S2_005_003_R2_43</strain>
    </source>
</reference>
<dbReference type="Gene3D" id="3.40.50.150">
    <property type="entry name" value="Vaccinia Virus protein VP39"/>
    <property type="match status" value="1"/>
</dbReference>
<dbReference type="InterPro" id="IPR029063">
    <property type="entry name" value="SAM-dependent_MTases_sf"/>
</dbReference>
<comment type="caution">
    <text evidence="7">The sequence shown here is derived from an EMBL/GenBank/DDBJ whole genome shotgun (WGS) entry which is preliminary data.</text>
</comment>
<evidence type="ECO:0000259" key="6">
    <source>
        <dbReference type="PROSITE" id="PS51686"/>
    </source>
</evidence>
<dbReference type="Pfam" id="PF01189">
    <property type="entry name" value="Methyltr_RsmB-F"/>
    <property type="match status" value="1"/>
</dbReference>
<protein>
    <submittedName>
        <fullName evidence="7">MFS transporter</fullName>
    </submittedName>
</protein>
<dbReference type="InterPro" id="IPR001678">
    <property type="entry name" value="MeTrfase_RsmB-F_NOP2_dom"/>
</dbReference>
<dbReference type="PANTHER" id="PTHR22807:SF53">
    <property type="entry name" value="RIBOSOMAL RNA SMALL SUBUNIT METHYLTRANSFERASE B-RELATED"/>
    <property type="match status" value="1"/>
</dbReference>
<name>A0A2W5KQV1_ANCNO</name>
<dbReference type="EMBL" id="QFPN01000002">
    <property type="protein sequence ID" value="PZQ17788.1"/>
    <property type="molecule type" value="Genomic_DNA"/>
</dbReference>
<accession>A0A2W5KQV1</accession>
<dbReference type="InterPro" id="IPR054728">
    <property type="entry name" value="RsmB-like_ferredoxin"/>
</dbReference>
<keyword evidence="1 5" id="KW-0489">Methyltransferase</keyword>
<dbReference type="InterPro" id="IPR023267">
    <property type="entry name" value="RCMT"/>
</dbReference>
<evidence type="ECO:0000256" key="2">
    <source>
        <dbReference type="ARBA" id="ARBA00022679"/>
    </source>
</evidence>
<keyword evidence="3 5" id="KW-0949">S-adenosyl-L-methionine</keyword>
<evidence type="ECO:0000256" key="3">
    <source>
        <dbReference type="ARBA" id="ARBA00022691"/>
    </source>
</evidence>
<feature type="binding site" evidence="5">
    <location>
        <position position="262"/>
    </location>
    <ligand>
        <name>S-adenosyl-L-methionine</name>
        <dbReference type="ChEBI" id="CHEBI:59789"/>
    </ligand>
</feature>
<dbReference type="GO" id="GO:0001510">
    <property type="term" value="P:RNA methylation"/>
    <property type="evidence" value="ECO:0007669"/>
    <property type="project" value="InterPro"/>
</dbReference>
<proteinExistence type="inferred from homology"/>
<dbReference type="PRINTS" id="PR02008">
    <property type="entry name" value="RCMTFAMILY"/>
</dbReference>
<evidence type="ECO:0000313" key="8">
    <source>
        <dbReference type="Proteomes" id="UP000249577"/>
    </source>
</evidence>
<organism evidence="7 8">
    <name type="scientific">Ancylobacter novellus</name>
    <name type="common">Thiobacillus novellus</name>
    <dbReference type="NCBI Taxonomy" id="921"/>
    <lineage>
        <taxon>Bacteria</taxon>
        <taxon>Pseudomonadati</taxon>
        <taxon>Pseudomonadota</taxon>
        <taxon>Alphaproteobacteria</taxon>
        <taxon>Hyphomicrobiales</taxon>
        <taxon>Xanthobacteraceae</taxon>
        <taxon>Ancylobacter</taxon>
    </lineage>
</organism>
<dbReference type="Pfam" id="PF22458">
    <property type="entry name" value="RsmF-B_ferredox"/>
    <property type="match status" value="1"/>
</dbReference>
<dbReference type="InterPro" id="IPR049560">
    <property type="entry name" value="MeTrfase_RsmB-F_NOP2_cat"/>
</dbReference>
<dbReference type="Proteomes" id="UP000249577">
    <property type="component" value="Unassembled WGS sequence"/>
</dbReference>
<dbReference type="GO" id="GO:0003723">
    <property type="term" value="F:RNA binding"/>
    <property type="evidence" value="ECO:0007669"/>
    <property type="project" value="UniProtKB-UniRule"/>
</dbReference>
<evidence type="ECO:0000256" key="5">
    <source>
        <dbReference type="PROSITE-ProRule" id="PRU01023"/>
    </source>
</evidence>
<comment type="similarity">
    <text evidence="5">Belongs to the class I-like SAM-binding methyltransferase superfamily. RsmB/NOP family.</text>
</comment>
<dbReference type="PANTHER" id="PTHR22807">
    <property type="entry name" value="NOP2 YEAST -RELATED NOL1/NOP2/FMU SUN DOMAIN-CONTAINING"/>
    <property type="match status" value="1"/>
</dbReference>
<evidence type="ECO:0000313" key="7">
    <source>
        <dbReference type="EMBL" id="PZQ17788.1"/>
    </source>
</evidence>
<evidence type="ECO:0000256" key="1">
    <source>
        <dbReference type="ARBA" id="ARBA00022603"/>
    </source>
</evidence>
<keyword evidence="4 5" id="KW-0694">RNA-binding</keyword>